<evidence type="ECO:0000313" key="7">
    <source>
        <dbReference type="Proteomes" id="UP000234951"/>
    </source>
</evidence>
<dbReference type="RefSeq" id="WP_101579236.1">
    <property type="nucleotide sequence ID" value="NZ_PGVA01000070.1"/>
</dbReference>
<dbReference type="SMART" id="SM00347">
    <property type="entry name" value="HTH_MARR"/>
    <property type="match status" value="1"/>
</dbReference>
<dbReference type="PANTHER" id="PTHR42756:SF1">
    <property type="entry name" value="TRANSCRIPTIONAL REPRESSOR OF EMRAB OPERON"/>
    <property type="match status" value="1"/>
</dbReference>
<dbReference type="Proteomes" id="UP000235114">
    <property type="component" value="Unassembled WGS sequence"/>
</dbReference>
<dbReference type="EMBL" id="PGVA01000070">
    <property type="protein sequence ID" value="PLR79869.1"/>
    <property type="molecule type" value="Genomic_DNA"/>
</dbReference>
<dbReference type="PANTHER" id="PTHR42756">
    <property type="entry name" value="TRANSCRIPTIONAL REGULATOR, MARR"/>
    <property type="match status" value="1"/>
</dbReference>
<keyword evidence="3" id="KW-0804">Transcription</keyword>
<sequence>MESNNLRSVFQMVVRRFGFLNERCCESCCGEDVSLVQSHIIYEISRQNEPSMQDVAGELGLDITTFSRQVKALVAQGLVKKTPHPLDNRVNILSLTAEGKRIEENINQEMNNYLNQILSHLSEYERESVIRSMTLLDDAMRKSENYCCPPK</sequence>
<evidence type="ECO:0000259" key="4">
    <source>
        <dbReference type="PROSITE" id="PS50995"/>
    </source>
</evidence>
<dbReference type="InterPro" id="IPR036388">
    <property type="entry name" value="WH-like_DNA-bd_sf"/>
</dbReference>
<evidence type="ECO:0000313" key="6">
    <source>
        <dbReference type="EMBL" id="PLR96042.1"/>
    </source>
</evidence>
<reference evidence="6 8" key="2">
    <citation type="submission" date="2017-12" db="EMBL/GenBank/DDBJ databases">
        <title>Comparative Functional Genomics of Dry Heat Resistant strains isolated from the Viking Spacecraft.</title>
        <authorList>
            <person name="Seuylemezian A."/>
            <person name="Cooper K."/>
            <person name="Vaishampayan P."/>
        </authorList>
    </citation>
    <scope>NUCLEOTIDE SEQUENCE [LARGE SCALE GENOMIC DNA]</scope>
    <source>
        <strain evidence="6 8">ATCC 29669</strain>
    </source>
</reference>
<dbReference type="InterPro" id="IPR000835">
    <property type="entry name" value="HTH_MarR-typ"/>
</dbReference>
<keyword evidence="2" id="KW-0238">DNA-binding</keyword>
<dbReference type="Pfam" id="PF01047">
    <property type="entry name" value="MarR"/>
    <property type="match status" value="1"/>
</dbReference>
<feature type="domain" description="HTH marR-type" evidence="4">
    <location>
        <begin position="3"/>
        <end position="138"/>
    </location>
</feature>
<keyword evidence="8" id="KW-1185">Reference proteome</keyword>
<dbReference type="GO" id="GO:0003677">
    <property type="term" value="F:DNA binding"/>
    <property type="evidence" value="ECO:0007669"/>
    <property type="project" value="UniProtKB-KW"/>
</dbReference>
<protein>
    <submittedName>
        <fullName evidence="5">MarR family transcriptional regulator</fullName>
    </submittedName>
</protein>
<dbReference type="Gene3D" id="1.10.10.10">
    <property type="entry name" value="Winged helix-like DNA-binding domain superfamily/Winged helix DNA-binding domain"/>
    <property type="match status" value="1"/>
</dbReference>
<organism evidence="5 7">
    <name type="scientific">Bacillus canaveralius</name>
    <dbReference type="NCBI Taxonomy" id="1403243"/>
    <lineage>
        <taxon>Bacteria</taxon>
        <taxon>Bacillati</taxon>
        <taxon>Bacillota</taxon>
        <taxon>Bacilli</taxon>
        <taxon>Bacillales</taxon>
        <taxon>Bacillaceae</taxon>
        <taxon>Bacillus</taxon>
    </lineage>
</organism>
<evidence type="ECO:0000313" key="5">
    <source>
        <dbReference type="EMBL" id="PLR79869.1"/>
    </source>
</evidence>
<dbReference type="EMBL" id="PGVD01000034">
    <property type="protein sequence ID" value="PLR96042.1"/>
    <property type="molecule type" value="Genomic_DNA"/>
</dbReference>
<dbReference type="OrthoDB" id="1853358at2"/>
<accession>A0A2N5GGI3</accession>
<dbReference type="SUPFAM" id="SSF46785">
    <property type="entry name" value="Winged helix' DNA-binding domain"/>
    <property type="match status" value="1"/>
</dbReference>
<proteinExistence type="predicted"/>
<gene>
    <name evidence="5" type="ORF">CU635_20540</name>
    <name evidence="6" type="ORF">CVD25_13400</name>
</gene>
<evidence type="ECO:0000256" key="3">
    <source>
        <dbReference type="ARBA" id="ARBA00023163"/>
    </source>
</evidence>
<dbReference type="PRINTS" id="PR00598">
    <property type="entry name" value="HTHMARR"/>
</dbReference>
<reference evidence="5 7" key="1">
    <citation type="submission" date="2017-11" db="EMBL/GenBank/DDBJ databases">
        <title>Comparitive Functional Genomics of Dry Heat Resistant strains isolated from the Viking Spacecraft.</title>
        <authorList>
            <person name="Seuylemezian A."/>
            <person name="Cooper K."/>
            <person name="Vaishampayan P."/>
        </authorList>
    </citation>
    <scope>NUCLEOTIDE SEQUENCE [LARGE SCALE GENOMIC DNA]</scope>
    <source>
        <strain evidence="5 7">M4.6</strain>
    </source>
</reference>
<dbReference type="InterPro" id="IPR036390">
    <property type="entry name" value="WH_DNA-bd_sf"/>
</dbReference>
<comment type="caution">
    <text evidence="5">The sequence shown here is derived from an EMBL/GenBank/DDBJ whole genome shotgun (WGS) entry which is preliminary data.</text>
</comment>
<evidence type="ECO:0000256" key="2">
    <source>
        <dbReference type="ARBA" id="ARBA00023125"/>
    </source>
</evidence>
<dbReference type="AlphaFoldDB" id="A0A2N5GGI3"/>
<evidence type="ECO:0000256" key="1">
    <source>
        <dbReference type="ARBA" id="ARBA00023015"/>
    </source>
</evidence>
<dbReference type="PROSITE" id="PS50995">
    <property type="entry name" value="HTH_MARR_2"/>
    <property type="match status" value="1"/>
</dbReference>
<keyword evidence="1" id="KW-0805">Transcription regulation</keyword>
<dbReference type="Proteomes" id="UP000234951">
    <property type="component" value="Unassembled WGS sequence"/>
</dbReference>
<name>A0A2N5GGI3_9BACI</name>
<dbReference type="GO" id="GO:0003700">
    <property type="term" value="F:DNA-binding transcription factor activity"/>
    <property type="evidence" value="ECO:0007669"/>
    <property type="project" value="InterPro"/>
</dbReference>
<evidence type="ECO:0000313" key="8">
    <source>
        <dbReference type="Proteomes" id="UP000235114"/>
    </source>
</evidence>